<comment type="caution">
    <text evidence="3">The sequence shown here is derived from an EMBL/GenBank/DDBJ whole genome shotgun (WGS) entry which is preliminary data.</text>
</comment>
<protein>
    <recommendedName>
        <fullName evidence="2">C4-type zinc ribbon domain-containing protein</fullName>
    </recommendedName>
</protein>
<organism evidence="3 4">
    <name type="scientific">Rhodopirellula islandica</name>
    <dbReference type="NCBI Taxonomy" id="595434"/>
    <lineage>
        <taxon>Bacteria</taxon>
        <taxon>Pseudomonadati</taxon>
        <taxon>Planctomycetota</taxon>
        <taxon>Planctomycetia</taxon>
        <taxon>Pirellulales</taxon>
        <taxon>Pirellulaceae</taxon>
        <taxon>Rhodopirellula</taxon>
    </lineage>
</organism>
<dbReference type="Pfam" id="PF02591">
    <property type="entry name" value="Zn_ribbon_9"/>
    <property type="match status" value="1"/>
</dbReference>
<feature type="coiled-coil region" evidence="1">
    <location>
        <begin position="125"/>
        <end position="177"/>
    </location>
</feature>
<reference evidence="3" key="1">
    <citation type="submission" date="2015-05" db="EMBL/GenBank/DDBJ databases">
        <title>Permanent draft genome of Rhodopirellula islandicus K833.</title>
        <authorList>
            <person name="Kizina J."/>
            <person name="Richter M."/>
            <person name="Glockner F.O."/>
            <person name="Harder J."/>
        </authorList>
    </citation>
    <scope>NUCLEOTIDE SEQUENCE [LARGE SCALE GENOMIC DNA]</scope>
    <source>
        <strain evidence="3">K833</strain>
    </source>
</reference>
<feature type="coiled-coil region" evidence="1">
    <location>
        <begin position="39"/>
        <end position="66"/>
    </location>
</feature>
<keyword evidence="1" id="KW-0175">Coiled coil</keyword>
<evidence type="ECO:0000313" key="3">
    <source>
        <dbReference type="EMBL" id="KLU03900.1"/>
    </source>
</evidence>
<sequence length="239" mass="26784">MASHSSTIKFSSVLLRTLHNTLQQRTDLEGQLRRGPLQIKAVQSMVDEAQAQVNAAAKTLKKTRMTADEKQLQLQSREAHVKNLQGKLNTAASNKEFSLLKDQIAADEQANSVQSDEILEVLERIDSCEADLNRSQKKLEQAQEDQTKRLKEIEARLEQVRQDLARINEQLAVHETDIPAAVKADYRRLVDARGDEALAPIEQDSCGGCYQTLTTQVLNQVMLSTLTHCPNCNAYLYQA</sequence>
<dbReference type="InterPro" id="IPR052376">
    <property type="entry name" value="Oxidative_Scav/Glycosyltrans"/>
</dbReference>
<dbReference type="PANTHER" id="PTHR39082">
    <property type="entry name" value="PHOSPHOLIPASE C-BETA-2-RELATED"/>
    <property type="match status" value="1"/>
</dbReference>
<dbReference type="STRING" id="595434.RISK_004307"/>
<proteinExistence type="predicted"/>
<evidence type="ECO:0000313" key="4">
    <source>
        <dbReference type="Proteomes" id="UP000036367"/>
    </source>
</evidence>
<evidence type="ECO:0000256" key="1">
    <source>
        <dbReference type="SAM" id="Coils"/>
    </source>
</evidence>
<dbReference type="EMBL" id="LECT01000031">
    <property type="protein sequence ID" value="KLU03900.1"/>
    <property type="molecule type" value="Genomic_DNA"/>
</dbReference>
<dbReference type="Proteomes" id="UP000036367">
    <property type="component" value="Unassembled WGS sequence"/>
</dbReference>
<feature type="domain" description="C4-type zinc ribbon" evidence="2">
    <location>
        <begin position="205"/>
        <end position="236"/>
    </location>
</feature>
<evidence type="ECO:0000259" key="2">
    <source>
        <dbReference type="Pfam" id="PF02591"/>
    </source>
</evidence>
<dbReference type="OrthoDB" id="260976at2"/>
<dbReference type="AlphaFoldDB" id="A0A0J1BB97"/>
<keyword evidence="4" id="KW-1185">Reference proteome</keyword>
<dbReference type="InterPro" id="IPR003743">
    <property type="entry name" value="Zf-RING_7"/>
</dbReference>
<dbReference type="RefSeq" id="WP_047815557.1">
    <property type="nucleotide sequence ID" value="NZ_LECT01000031.1"/>
</dbReference>
<dbReference type="PANTHER" id="PTHR39082:SF1">
    <property type="entry name" value="SCAVENGER RECEPTOR CLASS A MEMBER 3"/>
    <property type="match status" value="1"/>
</dbReference>
<dbReference type="Gene3D" id="1.10.287.1490">
    <property type="match status" value="1"/>
</dbReference>
<dbReference type="PATRIC" id="fig|595434.4.peg.4085"/>
<name>A0A0J1BB97_RHOIS</name>
<gene>
    <name evidence="3" type="ORF">RISK_004307</name>
</gene>
<accession>A0A0J1BB97</accession>